<feature type="region of interest" description="Disordered" evidence="4">
    <location>
        <begin position="111"/>
        <end position="135"/>
    </location>
</feature>
<dbReference type="InterPro" id="IPR011936">
    <property type="entry name" value="Myxo_disulph_rpt"/>
</dbReference>
<dbReference type="AlphaFoldDB" id="A0A1F5BUT6"/>
<evidence type="ECO:0000313" key="7">
    <source>
        <dbReference type="Proteomes" id="UP000176650"/>
    </source>
</evidence>
<evidence type="ECO:0000313" key="6">
    <source>
        <dbReference type="EMBL" id="OGD34396.1"/>
    </source>
</evidence>
<protein>
    <recommendedName>
        <fullName evidence="5">Dockerin domain-containing protein</fullName>
    </recommendedName>
</protein>
<dbReference type="Gene3D" id="1.10.1330.10">
    <property type="entry name" value="Dockerin domain"/>
    <property type="match status" value="1"/>
</dbReference>
<evidence type="ECO:0000256" key="3">
    <source>
        <dbReference type="ARBA" id="ARBA00023157"/>
    </source>
</evidence>
<keyword evidence="2" id="KW-0677">Repeat</keyword>
<accession>A0A1F5BUT6</accession>
<dbReference type="InterPro" id="IPR002105">
    <property type="entry name" value="Dockerin_1_rpt"/>
</dbReference>
<dbReference type="Proteomes" id="UP000176650">
    <property type="component" value="Unassembled WGS sequence"/>
</dbReference>
<evidence type="ECO:0000256" key="2">
    <source>
        <dbReference type="ARBA" id="ARBA00022737"/>
    </source>
</evidence>
<organism evidence="6 7">
    <name type="scientific">Candidatus Azambacteria bacterium RIFCSPLOWO2_01_FULL_46_25</name>
    <dbReference type="NCBI Taxonomy" id="1797298"/>
    <lineage>
        <taxon>Bacteria</taxon>
        <taxon>Candidatus Azamiibacteriota</taxon>
    </lineage>
</organism>
<evidence type="ECO:0000256" key="4">
    <source>
        <dbReference type="SAM" id="MobiDB-lite"/>
    </source>
</evidence>
<evidence type="ECO:0000256" key="1">
    <source>
        <dbReference type="ARBA" id="ARBA00022729"/>
    </source>
</evidence>
<dbReference type="EMBL" id="MEYS01000001">
    <property type="protein sequence ID" value="OGD34396.1"/>
    <property type="molecule type" value="Genomic_DNA"/>
</dbReference>
<dbReference type="NCBIfam" id="TIGR02232">
    <property type="entry name" value="myxo_disulf_rpt"/>
    <property type="match status" value="1"/>
</dbReference>
<dbReference type="GO" id="GO:0000272">
    <property type="term" value="P:polysaccharide catabolic process"/>
    <property type="evidence" value="ECO:0007669"/>
    <property type="project" value="InterPro"/>
</dbReference>
<comment type="caution">
    <text evidence="6">The sequence shown here is derived from an EMBL/GenBank/DDBJ whole genome shotgun (WGS) entry which is preliminary data.</text>
</comment>
<proteinExistence type="predicted"/>
<evidence type="ECO:0000259" key="5">
    <source>
        <dbReference type="PROSITE" id="PS51766"/>
    </source>
</evidence>
<dbReference type="PROSITE" id="PS00018">
    <property type="entry name" value="EF_HAND_1"/>
    <property type="match status" value="1"/>
</dbReference>
<dbReference type="InterPro" id="IPR036439">
    <property type="entry name" value="Dockerin_dom_sf"/>
</dbReference>
<reference evidence="6 7" key="1">
    <citation type="journal article" date="2016" name="Nat. Commun.">
        <title>Thousands of microbial genomes shed light on interconnected biogeochemical processes in an aquifer system.</title>
        <authorList>
            <person name="Anantharaman K."/>
            <person name="Brown C.T."/>
            <person name="Hug L.A."/>
            <person name="Sharon I."/>
            <person name="Castelle C.J."/>
            <person name="Probst A.J."/>
            <person name="Thomas B.C."/>
            <person name="Singh A."/>
            <person name="Wilkins M.J."/>
            <person name="Karaoz U."/>
            <person name="Brodie E.L."/>
            <person name="Williams K.H."/>
            <person name="Hubbard S.S."/>
            <person name="Banfield J.F."/>
        </authorList>
    </citation>
    <scope>NUCLEOTIDE SEQUENCE [LARGE SCALE GENOMIC DNA]</scope>
</reference>
<dbReference type="SUPFAM" id="SSF63446">
    <property type="entry name" value="Type I dockerin domain"/>
    <property type="match status" value="1"/>
</dbReference>
<dbReference type="PROSITE" id="PS51766">
    <property type="entry name" value="DOCKERIN"/>
    <property type="match status" value="1"/>
</dbReference>
<dbReference type="InterPro" id="IPR016134">
    <property type="entry name" value="Dockerin_dom"/>
</dbReference>
<dbReference type="Pfam" id="PF00404">
    <property type="entry name" value="Dockerin_1"/>
    <property type="match status" value="1"/>
</dbReference>
<dbReference type="InterPro" id="IPR018247">
    <property type="entry name" value="EF_Hand_1_Ca_BS"/>
</dbReference>
<name>A0A1F5BUT6_9BACT</name>
<keyword evidence="1" id="KW-0732">Signal</keyword>
<sequence length="385" mass="40887">MRLRHAQNFVLSRALFLALVLFIGGLPVNVFADDAITMVRISICGNSIVESGELCDGGANNGRYGLSIAERYCGSTCKSWGPYCGDFILQTTQGEECDDGNNIAGDRCSASCKTESLPPPPPPTPSGAGGGGGVAGGFQGGSVAPQVPTKVVVEGKAYPNADVHILKDGDVVGIVKANAQANFYFGTTEVTPGVATFGFWAQDMNGLKSISFNTTFQVVQNAVTTISGALLPPTIALEKKVVKKGELLNIFGQSAPESTIFTNVNSEETITQEALTDQLGLWKIAFDTNKIKEEEFHTVKAMFESRGASGSVLRSGFSQALSFYVGEKNAGKTRSADLNNDGKVNLVDFSILLFHWGKASDVADLNNDGKVNLTDFSIMVFHWTG</sequence>
<dbReference type="STRING" id="1797298.A2988_02615"/>
<dbReference type="GO" id="GO:0004553">
    <property type="term" value="F:hydrolase activity, hydrolyzing O-glycosyl compounds"/>
    <property type="evidence" value="ECO:0007669"/>
    <property type="project" value="InterPro"/>
</dbReference>
<feature type="domain" description="Dockerin" evidence="5">
    <location>
        <begin position="331"/>
        <end position="385"/>
    </location>
</feature>
<keyword evidence="3" id="KW-1015">Disulfide bond</keyword>
<dbReference type="Pfam" id="PF13948">
    <property type="entry name" value="DUF4215"/>
    <property type="match status" value="1"/>
</dbReference>
<gene>
    <name evidence="6" type="ORF">A2988_02615</name>
</gene>